<comment type="subcellular location">
    <subcellularLocation>
        <location evidence="1">Endomembrane system</location>
        <topology evidence="1">Multi-pass membrane protein</topology>
    </subcellularLocation>
</comment>
<dbReference type="PROSITE" id="PS50929">
    <property type="entry name" value="ABC_TM1F"/>
    <property type="match status" value="1"/>
</dbReference>
<evidence type="ECO:0000256" key="5">
    <source>
        <dbReference type="ARBA" id="ARBA00022741"/>
    </source>
</evidence>
<keyword evidence="3 9" id="KW-0812">Transmembrane</keyword>
<dbReference type="GO" id="GO:0140359">
    <property type="term" value="F:ABC-type transporter activity"/>
    <property type="evidence" value="ECO:0007669"/>
    <property type="project" value="InterPro"/>
</dbReference>
<proteinExistence type="predicted"/>
<evidence type="ECO:0000256" key="3">
    <source>
        <dbReference type="ARBA" id="ARBA00022692"/>
    </source>
</evidence>
<keyword evidence="6 11" id="KW-0067">ATP-binding</keyword>
<dbReference type="OrthoDB" id="6500128at2759"/>
<evidence type="ECO:0000256" key="9">
    <source>
        <dbReference type="SAM" id="Phobius"/>
    </source>
</evidence>
<dbReference type="InterPro" id="IPR050173">
    <property type="entry name" value="ABC_transporter_C-like"/>
</dbReference>
<dbReference type="Proteomes" id="UP000243217">
    <property type="component" value="Unassembled WGS sequence"/>
</dbReference>
<dbReference type="FunFam" id="1.20.1560.10:FF:000006">
    <property type="entry name" value="ATP-binding cassette, sub-family C (CFTR/MRP), member 9"/>
    <property type="match status" value="1"/>
</dbReference>
<feature type="domain" description="ABC transmembrane type-1" evidence="10">
    <location>
        <begin position="110"/>
        <end position="373"/>
    </location>
</feature>
<organism evidence="11 12">
    <name type="scientific">Thraustotheca clavata</name>
    <dbReference type="NCBI Taxonomy" id="74557"/>
    <lineage>
        <taxon>Eukaryota</taxon>
        <taxon>Sar</taxon>
        <taxon>Stramenopiles</taxon>
        <taxon>Oomycota</taxon>
        <taxon>Saprolegniomycetes</taxon>
        <taxon>Saprolegniales</taxon>
        <taxon>Achlyaceae</taxon>
        <taxon>Thraustotheca</taxon>
    </lineage>
</organism>
<dbReference type="AlphaFoldDB" id="A0A1V9YU40"/>
<accession>A0A1V9YU40</accession>
<keyword evidence="8 9" id="KW-0472">Membrane</keyword>
<dbReference type="PANTHER" id="PTHR24223:SF443">
    <property type="entry name" value="MULTIDRUG-RESISTANCE LIKE PROTEIN 1, ISOFORM I"/>
    <property type="match status" value="1"/>
</dbReference>
<feature type="transmembrane region" description="Helical" evidence="9">
    <location>
        <begin position="126"/>
        <end position="146"/>
    </location>
</feature>
<comment type="caution">
    <text evidence="11">The sequence shown here is derived from an EMBL/GenBank/DDBJ whole genome shotgun (WGS) entry which is preliminary data.</text>
</comment>
<sequence length="404" mass="45801">MNKGKKQTYYTFSTSKEHPQDAANMFSKLSFEWTKALLDLGNERQLNPPDLWHLQYQNEAQPLAMQFSRVFERKNDKILKSFFALYWRRLAVIGFIEFLTTIGDLYGPGYVLGEIISSVEAPKLNVMYILGLIASLYFVQVTNAIVKSHLSYMNEVLGVQFSSQLRNRLFEKSLRLGGKSRTDKSAGKITNLMSVDVSNILWFGTSMHRIWIMPIQIVFVLYLLYKIVGWPIFVGVSVVIVVLIINSKVSGRMGYQQMKFHMAKDDRMKVLNEVFGAIQIVKFNVWEEKFVEKIQHLRKAEVAAASGFLHILVTLVTFTTGTPILVSVAVFAAFTAWSHHTLTVSIVFSTIALFRSLQDPLVDFPVVISTMIQAFISASRLQRFLNLSECDPTNISTPSDPIAA</sequence>
<protein>
    <submittedName>
        <fullName evidence="11">ATP-binding Cassette (ABC) Superfamily</fullName>
    </submittedName>
</protein>
<feature type="transmembrane region" description="Helical" evidence="9">
    <location>
        <begin position="230"/>
        <end position="249"/>
    </location>
</feature>
<name>A0A1V9YU40_9STRA</name>
<keyword evidence="2" id="KW-0813">Transport</keyword>
<evidence type="ECO:0000313" key="12">
    <source>
        <dbReference type="Proteomes" id="UP000243217"/>
    </source>
</evidence>
<feature type="non-terminal residue" evidence="11">
    <location>
        <position position="404"/>
    </location>
</feature>
<evidence type="ECO:0000256" key="8">
    <source>
        <dbReference type="ARBA" id="ARBA00023136"/>
    </source>
</evidence>
<evidence type="ECO:0000256" key="2">
    <source>
        <dbReference type="ARBA" id="ARBA00022448"/>
    </source>
</evidence>
<evidence type="ECO:0000256" key="4">
    <source>
        <dbReference type="ARBA" id="ARBA00022737"/>
    </source>
</evidence>
<keyword evidence="5" id="KW-0547">Nucleotide-binding</keyword>
<dbReference type="CDD" id="cd18579">
    <property type="entry name" value="ABC_6TM_ABCC_D1"/>
    <property type="match status" value="1"/>
</dbReference>
<gene>
    <name evidence="11" type="ORF">THRCLA_22724</name>
</gene>
<dbReference type="InterPro" id="IPR036640">
    <property type="entry name" value="ABC1_TM_sf"/>
</dbReference>
<evidence type="ECO:0000256" key="1">
    <source>
        <dbReference type="ARBA" id="ARBA00004127"/>
    </source>
</evidence>
<feature type="transmembrane region" description="Helical" evidence="9">
    <location>
        <begin position="86"/>
        <end position="106"/>
    </location>
</feature>
<evidence type="ECO:0000259" key="10">
    <source>
        <dbReference type="PROSITE" id="PS50929"/>
    </source>
</evidence>
<evidence type="ECO:0000313" key="11">
    <source>
        <dbReference type="EMBL" id="OQR89197.1"/>
    </source>
</evidence>
<dbReference type="Pfam" id="PF00664">
    <property type="entry name" value="ABC_membrane"/>
    <property type="match status" value="1"/>
</dbReference>
<dbReference type="PANTHER" id="PTHR24223">
    <property type="entry name" value="ATP-BINDING CASSETTE SUB-FAMILY C"/>
    <property type="match status" value="1"/>
</dbReference>
<dbReference type="GO" id="GO:0012505">
    <property type="term" value="C:endomembrane system"/>
    <property type="evidence" value="ECO:0007669"/>
    <property type="project" value="UniProtKB-SubCell"/>
</dbReference>
<feature type="transmembrane region" description="Helical" evidence="9">
    <location>
        <begin position="200"/>
        <end position="224"/>
    </location>
</feature>
<feature type="transmembrane region" description="Helical" evidence="9">
    <location>
        <begin position="308"/>
        <end position="331"/>
    </location>
</feature>
<dbReference type="InterPro" id="IPR011527">
    <property type="entry name" value="ABC1_TM_dom"/>
</dbReference>
<dbReference type="EMBL" id="JNBS01002819">
    <property type="protein sequence ID" value="OQR89197.1"/>
    <property type="molecule type" value="Genomic_DNA"/>
</dbReference>
<keyword evidence="12" id="KW-1185">Reference proteome</keyword>
<dbReference type="Gene3D" id="1.20.1560.10">
    <property type="entry name" value="ABC transporter type 1, transmembrane domain"/>
    <property type="match status" value="1"/>
</dbReference>
<dbReference type="STRING" id="74557.A0A1V9YU40"/>
<keyword evidence="7 9" id="KW-1133">Transmembrane helix</keyword>
<dbReference type="GO" id="GO:0005524">
    <property type="term" value="F:ATP binding"/>
    <property type="evidence" value="ECO:0007669"/>
    <property type="project" value="UniProtKB-KW"/>
</dbReference>
<feature type="transmembrane region" description="Helical" evidence="9">
    <location>
        <begin position="337"/>
        <end position="354"/>
    </location>
</feature>
<dbReference type="InterPro" id="IPR044746">
    <property type="entry name" value="ABCC_6TM_D1"/>
</dbReference>
<keyword evidence="4" id="KW-0677">Repeat</keyword>
<evidence type="ECO:0000256" key="7">
    <source>
        <dbReference type="ARBA" id="ARBA00022989"/>
    </source>
</evidence>
<dbReference type="SUPFAM" id="SSF90123">
    <property type="entry name" value="ABC transporter transmembrane region"/>
    <property type="match status" value="1"/>
</dbReference>
<evidence type="ECO:0000256" key="6">
    <source>
        <dbReference type="ARBA" id="ARBA00022840"/>
    </source>
</evidence>
<dbReference type="GO" id="GO:0016020">
    <property type="term" value="C:membrane"/>
    <property type="evidence" value="ECO:0007669"/>
    <property type="project" value="InterPro"/>
</dbReference>
<reference evidence="11 12" key="1">
    <citation type="journal article" date="2014" name="Genome Biol. Evol.">
        <title>The secreted proteins of Achlya hypogyna and Thraustotheca clavata identify the ancestral oomycete secretome and reveal gene acquisitions by horizontal gene transfer.</title>
        <authorList>
            <person name="Misner I."/>
            <person name="Blouin N."/>
            <person name="Leonard G."/>
            <person name="Richards T.A."/>
            <person name="Lane C.E."/>
        </authorList>
    </citation>
    <scope>NUCLEOTIDE SEQUENCE [LARGE SCALE GENOMIC DNA]</scope>
    <source>
        <strain evidence="11 12">ATCC 34112</strain>
    </source>
</reference>